<comment type="subcellular location">
    <subcellularLocation>
        <location evidence="1">Cell envelope</location>
    </subcellularLocation>
</comment>
<keyword evidence="12" id="KW-1185">Reference proteome</keyword>
<evidence type="ECO:0000256" key="4">
    <source>
        <dbReference type="ARBA" id="ARBA00022723"/>
    </source>
</evidence>
<dbReference type="PANTHER" id="PTHR30521">
    <property type="entry name" value="DEFERROCHELATASE/PEROXIDASE"/>
    <property type="match status" value="1"/>
</dbReference>
<evidence type="ECO:0000256" key="7">
    <source>
        <dbReference type="ARBA" id="ARBA00023004"/>
    </source>
</evidence>
<dbReference type="EC" id="1.11.1.-" evidence="8"/>
<reference evidence="11 12" key="1">
    <citation type="submission" date="2023-07" db="EMBL/GenBank/DDBJ databases">
        <title>Comparative genomics of wheat-associated soil bacteria to identify genetic determinants of phenazine resistance.</title>
        <authorList>
            <person name="Mouncey N."/>
        </authorList>
    </citation>
    <scope>NUCLEOTIDE SEQUENCE [LARGE SCALE GENOMIC DNA]</scope>
    <source>
        <strain evidence="11 12">W4I11</strain>
    </source>
</reference>
<name>A0ABU0S553_9HYPH</name>
<comment type="caution">
    <text evidence="11">The sequence shown here is derived from an EMBL/GenBank/DDBJ whole genome shotgun (WGS) entry which is preliminary data.</text>
</comment>
<evidence type="ECO:0000256" key="8">
    <source>
        <dbReference type="RuleBase" id="RU365017"/>
    </source>
</evidence>
<dbReference type="Pfam" id="PF04261">
    <property type="entry name" value="Dyp_perox_N"/>
    <property type="match status" value="1"/>
</dbReference>
<protein>
    <recommendedName>
        <fullName evidence="8">Deferrochelatase</fullName>
        <ecNumber evidence="8">1.11.1.-</ecNumber>
    </recommendedName>
    <alternativeName>
        <fullName evidence="8">Peroxidase EfeB</fullName>
    </alternativeName>
</protein>
<comment type="function">
    <text evidence="8">Involved in the recovery of exogenous heme iron. Extracts iron from heme while preserving the protoporphyrin ring intact.</text>
</comment>
<accession>A0ABU0S553</accession>
<dbReference type="GO" id="GO:0004601">
    <property type="term" value="F:peroxidase activity"/>
    <property type="evidence" value="ECO:0007669"/>
    <property type="project" value="UniProtKB-KW"/>
</dbReference>
<proteinExistence type="inferred from homology"/>
<sequence>MGKDIDKFTTTRRSVLFGAGTAVVAGLTAASAAQKQGEQVTDAPVSDKTQERQSFYGVHQAGIVTPRPAAGMIASFHVLAKTPEEVERLFRTLSQRIDFLMKGGRPPEFDDKLPPSDSGILGPVIPPDNLTITVSLGSSFFDQRDWLINHKPKQLSRMKASRNDALDADLCHGDLSLQICANTPDTNIHALRDILKNLPDLMVLRWKQEGSVPVLPPKADGTHETARNFLGFRDGTANPDGNDAALMDQLVWVRQSDEPSWAQAGTYQVVRIIRNFVERWDRTPLAEQEAIIGRKKANGAPFGGTAEFDVPDYSNDPEGKVTALDAHIRLANKRTKTSDENRILRRPFNYSNGVSKSGQLEQGLLFICYQADLEKGFITVQRQLDGEPLEEYIKPIGGGFFFTLPGPANEDDFVGRTLLEASGHQMTRIKS</sequence>
<keyword evidence="6 8" id="KW-0560">Oxidoreductase</keyword>
<evidence type="ECO:0000256" key="1">
    <source>
        <dbReference type="ARBA" id="ARBA00004196"/>
    </source>
</evidence>
<evidence type="ECO:0000256" key="6">
    <source>
        <dbReference type="ARBA" id="ARBA00023002"/>
    </source>
</evidence>
<evidence type="ECO:0000256" key="5">
    <source>
        <dbReference type="ARBA" id="ARBA00022729"/>
    </source>
</evidence>
<feature type="domain" description="Dyp-type peroxidase C-terminal" evidence="10">
    <location>
        <begin position="225"/>
        <end position="406"/>
    </location>
</feature>
<keyword evidence="5" id="KW-0732">Signal</keyword>
<comment type="cofactor">
    <cofactor evidence="8">
        <name>heme b</name>
        <dbReference type="ChEBI" id="CHEBI:60344"/>
    </cofactor>
    <text evidence="8">Binds 1 heme b (iron(II)-protoporphyrin IX) group non-covalently per subunit.</text>
</comment>
<dbReference type="InterPro" id="IPR006314">
    <property type="entry name" value="Dyp_peroxidase"/>
</dbReference>
<keyword evidence="3 8" id="KW-0349">Heme</keyword>
<evidence type="ECO:0000256" key="2">
    <source>
        <dbReference type="ARBA" id="ARBA00022559"/>
    </source>
</evidence>
<dbReference type="NCBIfam" id="TIGR01413">
    <property type="entry name" value="Dyp_perox_fam"/>
    <property type="match status" value="1"/>
</dbReference>
<dbReference type="InterPro" id="IPR011008">
    <property type="entry name" value="Dimeric_a/b-barrel"/>
</dbReference>
<organism evidence="11 12">
    <name type="scientific">Phyllobacterium ifriqiyense</name>
    <dbReference type="NCBI Taxonomy" id="314238"/>
    <lineage>
        <taxon>Bacteria</taxon>
        <taxon>Pseudomonadati</taxon>
        <taxon>Pseudomonadota</taxon>
        <taxon>Alphaproteobacteria</taxon>
        <taxon>Hyphomicrobiales</taxon>
        <taxon>Phyllobacteriaceae</taxon>
        <taxon>Phyllobacterium</taxon>
    </lineage>
</organism>
<feature type="domain" description="Dyp-type peroxidase N-terminal" evidence="9">
    <location>
        <begin position="60"/>
        <end position="210"/>
    </location>
</feature>
<gene>
    <name evidence="11" type="ORF">QFZ34_001064</name>
</gene>
<dbReference type="EMBL" id="JAUSZT010000002">
    <property type="protein sequence ID" value="MDQ0995887.1"/>
    <property type="molecule type" value="Genomic_DNA"/>
</dbReference>
<evidence type="ECO:0000313" key="12">
    <source>
        <dbReference type="Proteomes" id="UP001237780"/>
    </source>
</evidence>
<dbReference type="InterPro" id="IPR006313">
    <property type="entry name" value="EfeB/EfeN"/>
</dbReference>
<dbReference type="Pfam" id="PF20628">
    <property type="entry name" value="Dyp_perox_C"/>
    <property type="match status" value="1"/>
</dbReference>
<evidence type="ECO:0000259" key="10">
    <source>
        <dbReference type="Pfam" id="PF20628"/>
    </source>
</evidence>
<evidence type="ECO:0000313" key="11">
    <source>
        <dbReference type="EMBL" id="MDQ0995887.1"/>
    </source>
</evidence>
<dbReference type="SUPFAM" id="SSF54909">
    <property type="entry name" value="Dimeric alpha+beta barrel"/>
    <property type="match status" value="1"/>
</dbReference>
<dbReference type="PROSITE" id="PS51404">
    <property type="entry name" value="DYP_PEROXIDASE"/>
    <property type="match status" value="1"/>
</dbReference>
<keyword evidence="4 8" id="KW-0479">Metal-binding</keyword>
<dbReference type="PANTHER" id="PTHR30521:SF4">
    <property type="entry name" value="DEFERROCHELATASE"/>
    <property type="match status" value="1"/>
</dbReference>
<keyword evidence="2 8" id="KW-0575">Peroxidase</keyword>
<dbReference type="Proteomes" id="UP001237780">
    <property type="component" value="Unassembled WGS sequence"/>
</dbReference>
<comment type="similarity">
    <text evidence="8">Belongs to the DyP-type peroxidase family.</text>
</comment>
<evidence type="ECO:0000259" key="9">
    <source>
        <dbReference type="Pfam" id="PF04261"/>
    </source>
</evidence>
<dbReference type="InterPro" id="IPR048328">
    <property type="entry name" value="Dyp_perox_C"/>
</dbReference>
<keyword evidence="7 8" id="KW-0408">Iron</keyword>
<dbReference type="InterPro" id="IPR048327">
    <property type="entry name" value="Dyp_perox_N"/>
</dbReference>
<evidence type="ECO:0000256" key="3">
    <source>
        <dbReference type="ARBA" id="ARBA00022617"/>
    </source>
</evidence>
<dbReference type="RefSeq" id="WP_307277761.1">
    <property type="nucleotide sequence ID" value="NZ_JAUSZT010000002.1"/>
</dbReference>
<dbReference type="NCBIfam" id="TIGR01412">
    <property type="entry name" value="tat_substr_1"/>
    <property type="match status" value="1"/>
</dbReference>